<proteinExistence type="inferred from homology"/>
<dbReference type="EC" id="5.1.3.14" evidence="3"/>
<dbReference type="RefSeq" id="WP_237966580.1">
    <property type="nucleotide sequence ID" value="NZ_JAKNHQ010000005.1"/>
</dbReference>
<dbReference type="SUPFAM" id="SSF53756">
    <property type="entry name" value="UDP-Glycosyltransferase/glycogen phosphorylase"/>
    <property type="match status" value="1"/>
</dbReference>
<evidence type="ECO:0000313" key="4">
    <source>
        <dbReference type="Proteomes" id="UP001298681"/>
    </source>
</evidence>
<dbReference type="Proteomes" id="UP001298681">
    <property type="component" value="Unassembled WGS sequence"/>
</dbReference>
<dbReference type="NCBIfam" id="TIGR00236">
    <property type="entry name" value="wecB"/>
    <property type="match status" value="1"/>
</dbReference>
<dbReference type="Pfam" id="PF02350">
    <property type="entry name" value="Epimerase_2"/>
    <property type="match status" value="1"/>
</dbReference>
<reference evidence="3 4" key="1">
    <citation type="submission" date="2022-01" db="EMBL/GenBank/DDBJ databases">
        <title>Collection of gut derived symbiotic bacterial strains cultured from healthy donors.</title>
        <authorList>
            <person name="Lin H."/>
            <person name="Kohout C."/>
            <person name="Waligurski E."/>
            <person name="Pamer E.G."/>
        </authorList>
    </citation>
    <scope>NUCLEOTIDE SEQUENCE [LARGE SCALE GENOMIC DNA]</scope>
    <source>
        <strain evidence="3 4">DFI.7.58</strain>
    </source>
</reference>
<organism evidence="3 4">
    <name type="scientific">Anaeromassilibacillus senegalensis</name>
    <dbReference type="NCBI Taxonomy" id="1673717"/>
    <lineage>
        <taxon>Bacteria</taxon>
        <taxon>Bacillati</taxon>
        <taxon>Bacillota</taxon>
        <taxon>Clostridia</taxon>
        <taxon>Eubacteriales</taxon>
        <taxon>Acutalibacteraceae</taxon>
        <taxon>Anaeromassilibacillus</taxon>
    </lineage>
</organism>
<keyword evidence="4" id="KW-1185">Reference proteome</keyword>
<keyword evidence="1 3" id="KW-0413">Isomerase</keyword>
<dbReference type="PANTHER" id="PTHR43174">
    <property type="entry name" value="UDP-N-ACETYLGLUCOSAMINE 2-EPIMERASE"/>
    <property type="match status" value="1"/>
</dbReference>
<dbReference type="CDD" id="cd03786">
    <property type="entry name" value="GTB_UDP-GlcNAc_2-Epimerase"/>
    <property type="match status" value="1"/>
</dbReference>
<dbReference type="GO" id="GO:0008761">
    <property type="term" value="F:UDP-N-acetylglucosamine 2-epimerase activity"/>
    <property type="evidence" value="ECO:0007669"/>
    <property type="project" value="UniProtKB-EC"/>
</dbReference>
<dbReference type="InterPro" id="IPR003331">
    <property type="entry name" value="UDP_GlcNAc_Epimerase_2_dom"/>
</dbReference>
<dbReference type="EMBL" id="JAKNHQ010000005">
    <property type="protein sequence ID" value="MCG4610290.1"/>
    <property type="molecule type" value="Genomic_DNA"/>
</dbReference>
<evidence type="ECO:0000259" key="2">
    <source>
        <dbReference type="Pfam" id="PF02350"/>
    </source>
</evidence>
<accession>A0ABS9MHK0</accession>
<feature type="domain" description="UDP-N-acetylglucosamine 2-epimerase" evidence="2">
    <location>
        <begin position="27"/>
        <end position="356"/>
    </location>
</feature>
<comment type="caution">
    <text evidence="3">The sequence shown here is derived from an EMBL/GenBank/DDBJ whole genome shotgun (WGS) entry which is preliminary data.</text>
</comment>
<dbReference type="InterPro" id="IPR029767">
    <property type="entry name" value="WecB-like"/>
</dbReference>
<comment type="similarity">
    <text evidence="1">Belongs to the UDP-N-acetylglucosamine 2-epimerase family.</text>
</comment>
<sequence length="360" mass="39731">MKVITVVGARPQFIKAAVVSEALKGVCEEKIVHTGQHYDANMSDVFFEELGIPKPAYNLGVGSGTHGHQTGEMLMKIEDVLLAEKPDVLLVYGDTNSTIAGALAASKLHIPVAHVEAGLRSYNMRMPEEQNRVLTDHISHWLFCPTQTAVDNLKKEGIVQGVQLTGDVMLDSVLHFLEVARRNPQKAAIFEALGIAPKQYRLATLHRAETTDGGLEAIVRIFRAFEQLPQRVVIPIHPRTRKLAEQAIAQEGFHNIQLIDPVGYLEMLLLTSNACQVLTDSGGLQKEAWFMEVPCITLRKETEWVETLDGNWNVLADLTTEDILQKALHTVPDPAARGKLPFGDGKASQKIAEALKRETE</sequence>
<evidence type="ECO:0000313" key="3">
    <source>
        <dbReference type="EMBL" id="MCG4610290.1"/>
    </source>
</evidence>
<evidence type="ECO:0000256" key="1">
    <source>
        <dbReference type="RuleBase" id="RU003513"/>
    </source>
</evidence>
<name>A0ABS9MHK0_9FIRM</name>
<gene>
    <name evidence="3" type="primary">wecB</name>
    <name evidence="3" type="ORF">L0P57_05025</name>
</gene>
<dbReference type="PANTHER" id="PTHR43174:SF1">
    <property type="entry name" value="UDP-N-ACETYLGLUCOSAMINE 2-EPIMERASE"/>
    <property type="match status" value="1"/>
</dbReference>
<protein>
    <submittedName>
        <fullName evidence="3">UDP-N-acetylglucosamine 2-epimerase (Non-hydrolyzing)</fullName>
        <ecNumber evidence="3">5.1.3.14</ecNumber>
    </submittedName>
</protein>
<dbReference type="Gene3D" id="3.40.50.2000">
    <property type="entry name" value="Glycogen Phosphorylase B"/>
    <property type="match status" value="2"/>
</dbReference>